<dbReference type="SUPFAM" id="SSF56317">
    <property type="entry name" value="Carbon-nitrogen hydrolase"/>
    <property type="match status" value="1"/>
</dbReference>
<dbReference type="Gene3D" id="3.60.110.10">
    <property type="entry name" value="Carbon-nitrogen hydrolase"/>
    <property type="match status" value="1"/>
</dbReference>
<protein>
    <submittedName>
        <fullName evidence="3">Carbon-nitrogen hydrolase family protein</fullName>
    </submittedName>
</protein>
<evidence type="ECO:0000259" key="2">
    <source>
        <dbReference type="PROSITE" id="PS50263"/>
    </source>
</evidence>
<dbReference type="Pfam" id="PF00795">
    <property type="entry name" value="CN_hydrolase"/>
    <property type="match status" value="1"/>
</dbReference>
<gene>
    <name evidence="3" type="ORF">ABV408_09645</name>
</gene>
<dbReference type="InterPro" id="IPR036526">
    <property type="entry name" value="C-N_Hydrolase_sf"/>
</dbReference>
<evidence type="ECO:0000256" key="1">
    <source>
        <dbReference type="ARBA" id="ARBA00022801"/>
    </source>
</evidence>
<sequence>MIKVAACQYHIDLLTSWDVYAEHLTELCEAAAGQGAELLLLPEYAGMVLTGQLPQAQRSDLHGSIAGIQALLPRWLELCESLARRLQIYLQPGSVAVRDDDGAYRNRAWLFGPDGCLGSQDKLMMTRFELEQWQIAPGSGLQVFDTALGKLGILICYDNEFPLLARTLAEAGVDLILAPSCTDTEAGFYRVRIGAQARALENQIAVLQSPTVGLAPWSPALDENMGRAALYVPSDYGMPANGVIAESEVLSLTHSRWLIAELDLAEVRRVRETGQVFTRRDWPKQFDENRRVLR</sequence>
<proteinExistence type="predicted"/>
<dbReference type="PANTHER" id="PTHR43674">
    <property type="entry name" value="NITRILASE C965.09-RELATED"/>
    <property type="match status" value="1"/>
</dbReference>
<feature type="domain" description="CN hydrolase" evidence="2">
    <location>
        <begin position="2"/>
        <end position="264"/>
    </location>
</feature>
<dbReference type="InterPro" id="IPR003010">
    <property type="entry name" value="C-N_Hydrolase"/>
</dbReference>
<dbReference type="EMBL" id="CP159578">
    <property type="protein sequence ID" value="XCJ81424.1"/>
    <property type="molecule type" value="Genomic_DNA"/>
</dbReference>
<dbReference type="PANTHER" id="PTHR43674:SF13">
    <property type="entry name" value="CN HYDROLASE DOMAIN-CONTAINING PROTEIN"/>
    <property type="match status" value="1"/>
</dbReference>
<dbReference type="InterPro" id="IPR050345">
    <property type="entry name" value="Aliph_Amidase/BUP"/>
</dbReference>
<evidence type="ECO:0000313" key="3">
    <source>
        <dbReference type="EMBL" id="XCJ81424.1"/>
    </source>
</evidence>
<accession>A0AB74UIW1</accession>
<dbReference type="AlphaFoldDB" id="A0AB74UIW1"/>
<dbReference type="RefSeq" id="WP_353982173.1">
    <property type="nucleotide sequence ID" value="NZ_CP159578.1"/>
</dbReference>
<dbReference type="PROSITE" id="PS50263">
    <property type="entry name" value="CN_HYDROLASE"/>
    <property type="match status" value="1"/>
</dbReference>
<reference evidence="3" key="1">
    <citation type="submission" date="2024-06" db="EMBL/GenBank/DDBJ databases">
        <title>Complete genome of Salinicola endophyticus HNIBRBA4755.</title>
        <authorList>
            <person name="Shin S.Y."/>
            <person name="Kang H."/>
            <person name="Song J."/>
        </authorList>
    </citation>
    <scope>NUCLEOTIDE SEQUENCE</scope>
    <source>
        <strain evidence="3">HNIBRBA4755</strain>
    </source>
</reference>
<name>A0AB74UIW1_9GAMM</name>
<dbReference type="GO" id="GO:0016811">
    <property type="term" value="F:hydrolase activity, acting on carbon-nitrogen (but not peptide) bonds, in linear amides"/>
    <property type="evidence" value="ECO:0007669"/>
    <property type="project" value="TreeGrafter"/>
</dbReference>
<organism evidence="3">
    <name type="scientific">Salinicola endophyticus</name>
    <dbReference type="NCBI Taxonomy" id="1949083"/>
    <lineage>
        <taxon>Bacteria</taxon>
        <taxon>Pseudomonadati</taxon>
        <taxon>Pseudomonadota</taxon>
        <taxon>Gammaproteobacteria</taxon>
        <taxon>Oceanospirillales</taxon>
        <taxon>Halomonadaceae</taxon>
        <taxon>Salinicola</taxon>
    </lineage>
</organism>
<dbReference type="CDD" id="cd07574">
    <property type="entry name" value="nitrilase_Rim1_like"/>
    <property type="match status" value="1"/>
</dbReference>
<keyword evidence="1 3" id="KW-0378">Hydrolase</keyword>